<sequence length="312" mass="33115">FDADVSAVDDFLAGPPGGVAVESDANREVTLWTRLNRIVVGSNPNAYTDVMLDRLFDPAPFSDRPTLDRRPPAVDTDVDVTVAGPDTGTAADAIDNTGFSIVTWGTIARPTGAVDAPNGTLPAYILEKPFTDPTVGTEALTSLNAVAVDDLVLPAPLSPGFSLNRGQFIGGGKLRTAERALTDIFSNVDGSEGTLAQIPTDITLAAENTAHQHREIVTSSRHPDGVTQFEDVYVNPLRNDNRGLLEDPSSTRTSRMLRPGDFLGAPAVGPVQMPVRDAPVSPPELDWFTTGELLTLALGYNEAPAPNLPESY</sequence>
<dbReference type="EMBL" id="CAXAMM010037742">
    <property type="protein sequence ID" value="CAK9077502.1"/>
    <property type="molecule type" value="Genomic_DNA"/>
</dbReference>
<organism evidence="1 2">
    <name type="scientific">Durusdinium trenchii</name>
    <dbReference type="NCBI Taxonomy" id="1381693"/>
    <lineage>
        <taxon>Eukaryota</taxon>
        <taxon>Sar</taxon>
        <taxon>Alveolata</taxon>
        <taxon>Dinophyceae</taxon>
        <taxon>Suessiales</taxon>
        <taxon>Symbiodiniaceae</taxon>
        <taxon>Durusdinium</taxon>
    </lineage>
</organism>
<keyword evidence="2" id="KW-1185">Reference proteome</keyword>
<feature type="non-terminal residue" evidence="1">
    <location>
        <position position="1"/>
    </location>
</feature>
<gene>
    <name evidence="1" type="ORF">SCF082_LOCUS37171</name>
</gene>
<feature type="non-terminal residue" evidence="1">
    <location>
        <position position="312"/>
    </location>
</feature>
<name>A0ABP0PN99_9DINO</name>
<evidence type="ECO:0008006" key="3">
    <source>
        <dbReference type="Google" id="ProtNLM"/>
    </source>
</evidence>
<dbReference type="Proteomes" id="UP001642464">
    <property type="component" value="Unassembled WGS sequence"/>
</dbReference>
<accession>A0ABP0PN99</accession>
<proteinExistence type="predicted"/>
<evidence type="ECO:0000313" key="2">
    <source>
        <dbReference type="Proteomes" id="UP001642464"/>
    </source>
</evidence>
<reference evidence="1 2" key="1">
    <citation type="submission" date="2024-02" db="EMBL/GenBank/DDBJ databases">
        <authorList>
            <person name="Chen Y."/>
            <person name="Shah S."/>
            <person name="Dougan E. K."/>
            <person name="Thang M."/>
            <person name="Chan C."/>
        </authorList>
    </citation>
    <scope>NUCLEOTIDE SEQUENCE [LARGE SCALE GENOMIC DNA]</scope>
</reference>
<evidence type="ECO:0000313" key="1">
    <source>
        <dbReference type="EMBL" id="CAK9077502.1"/>
    </source>
</evidence>
<comment type="caution">
    <text evidence="1">The sequence shown here is derived from an EMBL/GenBank/DDBJ whole genome shotgun (WGS) entry which is preliminary data.</text>
</comment>
<protein>
    <recommendedName>
        <fullName evidence="3">Subtilisin</fullName>
    </recommendedName>
</protein>